<keyword evidence="4" id="KW-1133">Transmembrane helix</keyword>
<dbReference type="GO" id="GO:0016616">
    <property type="term" value="F:oxidoreductase activity, acting on the CH-OH group of donors, NAD or NADP as acceptor"/>
    <property type="evidence" value="ECO:0007669"/>
    <property type="project" value="TreeGrafter"/>
</dbReference>
<dbReference type="Proteomes" id="UP000298652">
    <property type="component" value="Chromosome 2"/>
</dbReference>
<evidence type="ECO:0000256" key="3">
    <source>
        <dbReference type="ARBA" id="ARBA00023002"/>
    </source>
</evidence>
<name>A0A4V6DC03_SETVI</name>
<dbReference type="Gramene" id="TKW35676">
    <property type="protein sequence ID" value="TKW35676"/>
    <property type="gene ID" value="SEVIR_2G390600v2"/>
</dbReference>
<comment type="similarity">
    <text evidence="1">Belongs to the NAD(P)-dependent epimerase/dehydratase family.</text>
</comment>
<keyword evidence="2" id="KW-0521">NADP</keyword>
<evidence type="ECO:0000256" key="1">
    <source>
        <dbReference type="ARBA" id="ARBA00007637"/>
    </source>
</evidence>
<dbReference type="FunFam" id="3.40.50.720:FF:000409">
    <property type="entry name" value="NADPH HC toxin reductase"/>
    <property type="match status" value="1"/>
</dbReference>
<feature type="domain" description="NAD-dependent epimerase/dehydratase" evidence="5">
    <location>
        <begin position="15"/>
        <end position="270"/>
    </location>
</feature>
<dbReference type="InterPro" id="IPR001509">
    <property type="entry name" value="Epimerase_deHydtase"/>
</dbReference>
<dbReference type="GO" id="GO:0009407">
    <property type="term" value="P:toxin catabolic process"/>
    <property type="evidence" value="ECO:0007669"/>
    <property type="project" value="UniProtKB-ARBA"/>
</dbReference>
<evidence type="ECO:0000313" key="7">
    <source>
        <dbReference type="Proteomes" id="UP000298652"/>
    </source>
</evidence>
<dbReference type="GO" id="GO:0050832">
    <property type="term" value="P:defense response to fungus"/>
    <property type="evidence" value="ECO:0007669"/>
    <property type="project" value="UniProtKB-ARBA"/>
</dbReference>
<organism evidence="6 7">
    <name type="scientific">Setaria viridis</name>
    <name type="common">Green bristlegrass</name>
    <name type="synonym">Setaria italica subsp. viridis</name>
    <dbReference type="NCBI Taxonomy" id="4556"/>
    <lineage>
        <taxon>Eukaryota</taxon>
        <taxon>Viridiplantae</taxon>
        <taxon>Streptophyta</taxon>
        <taxon>Embryophyta</taxon>
        <taxon>Tracheophyta</taxon>
        <taxon>Spermatophyta</taxon>
        <taxon>Magnoliopsida</taxon>
        <taxon>Liliopsida</taxon>
        <taxon>Poales</taxon>
        <taxon>Poaceae</taxon>
        <taxon>PACMAD clade</taxon>
        <taxon>Panicoideae</taxon>
        <taxon>Panicodae</taxon>
        <taxon>Paniceae</taxon>
        <taxon>Cenchrinae</taxon>
        <taxon>Setaria</taxon>
    </lineage>
</organism>
<dbReference type="InterPro" id="IPR050425">
    <property type="entry name" value="NAD(P)_dehydrat-like"/>
</dbReference>
<dbReference type="PANTHER" id="PTHR10366:SF696">
    <property type="entry name" value="OS07G0601900 PROTEIN"/>
    <property type="match status" value="1"/>
</dbReference>
<gene>
    <name evidence="6" type="ORF">SEVIR_2G390600v2</name>
</gene>
<dbReference type="EMBL" id="CM016553">
    <property type="protein sequence ID" value="TKW35676.1"/>
    <property type="molecule type" value="Genomic_DNA"/>
</dbReference>
<dbReference type="Pfam" id="PF01370">
    <property type="entry name" value="Epimerase"/>
    <property type="match status" value="1"/>
</dbReference>
<dbReference type="SUPFAM" id="SSF51735">
    <property type="entry name" value="NAD(P)-binding Rossmann-fold domains"/>
    <property type="match status" value="1"/>
</dbReference>
<evidence type="ECO:0000259" key="5">
    <source>
        <dbReference type="Pfam" id="PF01370"/>
    </source>
</evidence>
<dbReference type="AlphaFoldDB" id="A0A4V6DC03"/>
<reference evidence="6" key="1">
    <citation type="submission" date="2019-03" db="EMBL/GenBank/DDBJ databases">
        <title>WGS assembly of Setaria viridis.</title>
        <authorList>
            <person name="Huang P."/>
            <person name="Jenkins J."/>
            <person name="Grimwood J."/>
            <person name="Barry K."/>
            <person name="Healey A."/>
            <person name="Mamidi S."/>
            <person name="Sreedasyam A."/>
            <person name="Shu S."/>
            <person name="Feldman M."/>
            <person name="Wu J."/>
            <person name="Yu Y."/>
            <person name="Chen C."/>
            <person name="Johnson J."/>
            <person name="Rokhsar D."/>
            <person name="Baxter I."/>
            <person name="Schmutz J."/>
            <person name="Brutnell T."/>
            <person name="Kellogg E."/>
        </authorList>
    </citation>
    <scope>NUCLEOTIDE SEQUENCE [LARGE SCALE GENOMIC DNA]</scope>
</reference>
<dbReference type="PANTHER" id="PTHR10366">
    <property type="entry name" value="NAD DEPENDENT EPIMERASE/DEHYDRATASE"/>
    <property type="match status" value="1"/>
</dbReference>
<sequence length="347" mass="38061">MRDEGEKKQMRSTVVCVTGGAGYIGSWLVRKLLGRGCVVHATLRSLEDEKKAGLLRSLPGAAERLRLFQADMYDADTFEPAIAGCEFVFLVATPLVHDPTSTKFKNTTEVAVDAVRTILRQCERSGTVRRVIHTASVTAASPLREDGGGYKDSINESRWTPLNLSYGFSNAHLDAYVWSKSLSEKELLGYNDGGEARPAFEVVSLACALTGGDTIQPYLWSTIPVIVAPLTGHPLHHNSLLFMQALMGSVPLAHVEDVCEAHAFCMDQPAMAGRFLCAAGYPSMRDILDRFAAKYPDLRIQLQQVTGEGVRVRADTSKLEDLGFRYRYGVEETLDASVECAKRLGEL</sequence>
<keyword evidence="4" id="KW-0812">Transmembrane</keyword>
<evidence type="ECO:0000256" key="2">
    <source>
        <dbReference type="ARBA" id="ARBA00022857"/>
    </source>
</evidence>
<dbReference type="Gene3D" id="3.40.50.720">
    <property type="entry name" value="NAD(P)-binding Rossmann-like Domain"/>
    <property type="match status" value="1"/>
</dbReference>
<evidence type="ECO:0000256" key="4">
    <source>
        <dbReference type="SAM" id="Phobius"/>
    </source>
</evidence>
<evidence type="ECO:0000313" key="6">
    <source>
        <dbReference type="EMBL" id="TKW35676.1"/>
    </source>
</evidence>
<dbReference type="InterPro" id="IPR036291">
    <property type="entry name" value="NAD(P)-bd_dom_sf"/>
</dbReference>
<proteinExistence type="inferred from homology"/>
<protein>
    <recommendedName>
        <fullName evidence="5">NAD-dependent epimerase/dehydratase domain-containing protein</fullName>
    </recommendedName>
</protein>
<feature type="transmembrane region" description="Helical" evidence="4">
    <location>
        <begin position="12"/>
        <end position="29"/>
    </location>
</feature>
<keyword evidence="4" id="KW-0472">Membrane</keyword>
<dbReference type="OMA" id="FLCANEY"/>
<keyword evidence="7" id="KW-1185">Reference proteome</keyword>
<keyword evidence="3" id="KW-0560">Oxidoreductase</keyword>
<accession>A0A4V6DC03</accession>